<dbReference type="Gene3D" id="1.20.1070.10">
    <property type="entry name" value="Rhodopsin 7-helix transmembrane proteins"/>
    <property type="match status" value="1"/>
</dbReference>
<dbReference type="Pfam" id="PF10324">
    <property type="entry name" value="7TM_GPCR_Srw"/>
    <property type="match status" value="1"/>
</dbReference>
<dbReference type="InterPro" id="IPR019427">
    <property type="entry name" value="7TM_GPCR_serpentine_rcpt_Srw"/>
</dbReference>
<protein>
    <recommendedName>
        <fullName evidence="4">G-protein coupled receptors family 1 profile domain-containing protein</fullName>
    </recommendedName>
</protein>
<dbReference type="EnsemblMetazoa" id="CJA17934.1">
    <property type="protein sequence ID" value="CJA17934.1"/>
    <property type="gene ID" value="WBGene00137137"/>
</dbReference>
<dbReference type="PANTHER" id="PTHR47321">
    <property type="entry name" value="SERPENTINE RECEPTOR, CLASS W"/>
    <property type="match status" value="1"/>
</dbReference>
<organism evidence="2 3">
    <name type="scientific">Caenorhabditis japonica</name>
    <dbReference type="NCBI Taxonomy" id="281687"/>
    <lineage>
        <taxon>Eukaryota</taxon>
        <taxon>Metazoa</taxon>
        <taxon>Ecdysozoa</taxon>
        <taxon>Nematoda</taxon>
        <taxon>Chromadorea</taxon>
        <taxon>Rhabditida</taxon>
        <taxon>Rhabditina</taxon>
        <taxon>Rhabditomorpha</taxon>
        <taxon>Rhabditoidea</taxon>
        <taxon>Rhabditidae</taxon>
        <taxon>Peloderinae</taxon>
        <taxon>Caenorhabditis</taxon>
    </lineage>
</organism>
<feature type="transmembrane region" description="Helical" evidence="1">
    <location>
        <begin position="63"/>
        <end position="81"/>
    </location>
</feature>
<feature type="transmembrane region" description="Helical" evidence="1">
    <location>
        <begin position="185"/>
        <end position="207"/>
    </location>
</feature>
<dbReference type="GO" id="GO:0008528">
    <property type="term" value="F:G protein-coupled peptide receptor activity"/>
    <property type="evidence" value="ECO:0007669"/>
    <property type="project" value="InterPro"/>
</dbReference>
<dbReference type="PANTHER" id="PTHR47321:SF1">
    <property type="entry name" value="G-PROTEIN COUPLED RECEPTORS FAMILY 1 PROFILE DOMAIN-CONTAINING PROTEIN-RELATED"/>
    <property type="match status" value="1"/>
</dbReference>
<sequence length="216" mass="25006">MRRIQRNFTSTTPKTIVYDDEFLYDYYGGPNENWDFNDYYTNFFQFDVEHVAPYISAVKWSDYVVSIVAFFINIVHLVVLTRKDLRANLIYTIMAGVCVCDLLVFFHPLITMFLESGIVYRVGTSCDDEQGRAYFHRIITWISGTAQAICRPCSALLTLSMTLFRAFSVKFPMSHVVELMMAKPITGTVTVISLLTICTAWKSFLYFHPKFTRLPE</sequence>
<name>A0A8R1E1N3_CAEJA</name>
<evidence type="ECO:0000313" key="3">
    <source>
        <dbReference type="Proteomes" id="UP000005237"/>
    </source>
</evidence>
<evidence type="ECO:0000313" key="2">
    <source>
        <dbReference type="EnsemblMetazoa" id="CJA17934.1"/>
    </source>
</evidence>
<keyword evidence="1" id="KW-1133">Transmembrane helix</keyword>
<dbReference type="Proteomes" id="UP000005237">
    <property type="component" value="Unassembled WGS sequence"/>
</dbReference>
<reference evidence="2" key="2">
    <citation type="submission" date="2022-06" db="UniProtKB">
        <authorList>
            <consortium name="EnsemblMetazoa"/>
        </authorList>
    </citation>
    <scope>IDENTIFICATION</scope>
    <source>
        <strain evidence="2">DF5081</strain>
    </source>
</reference>
<evidence type="ECO:0008006" key="4">
    <source>
        <dbReference type="Google" id="ProtNLM"/>
    </source>
</evidence>
<feature type="transmembrane region" description="Helical" evidence="1">
    <location>
        <begin position="88"/>
        <end position="110"/>
    </location>
</feature>
<accession>A0A8R1E1N3</accession>
<reference evidence="3" key="1">
    <citation type="submission" date="2010-08" db="EMBL/GenBank/DDBJ databases">
        <authorList>
            <consortium name="Caenorhabditis japonica Sequencing Consortium"/>
            <person name="Wilson R.K."/>
        </authorList>
    </citation>
    <scope>NUCLEOTIDE SEQUENCE [LARGE SCALE GENOMIC DNA]</scope>
    <source>
        <strain evidence="3">DF5081</strain>
    </source>
</reference>
<keyword evidence="1" id="KW-0472">Membrane</keyword>
<evidence type="ECO:0000256" key="1">
    <source>
        <dbReference type="SAM" id="Phobius"/>
    </source>
</evidence>
<dbReference type="SUPFAM" id="SSF81321">
    <property type="entry name" value="Family A G protein-coupled receptor-like"/>
    <property type="match status" value="1"/>
</dbReference>
<keyword evidence="1" id="KW-0812">Transmembrane</keyword>
<proteinExistence type="predicted"/>
<keyword evidence="3" id="KW-1185">Reference proteome</keyword>
<dbReference type="AlphaFoldDB" id="A0A8R1E1N3"/>